<feature type="transmembrane region" description="Helical" evidence="8">
    <location>
        <begin position="215"/>
        <end position="241"/>
    </location>
</feature>
<organism evidence="10 11">
    <name type="scientific">Leclercia adecarboxylata</name>
    <dbReference type="NCBI Taxonomy" id="83655"/>
    <lineage>
        <taxon>Bacteria</taxon>
        <taxon>Pseudomonadati</taxon>
        <taxon>Pseudomonadota</taxon>
        <taxon>Gammaproteobacteria</taxon>
        <taxon>Enterobacterales</taxon>
        <taxon>Enterobacteriaceae</taxon>
        <taxon>Leclercia</taxon>
    </lineage>
</organism>
<feature type="transmembrane region" description="Helical" evidence="8">
    <location>
        <begin position="372"/>
        <end position="391"/>
    </location>
</feature>
<dbReference type="Proteomes" id="UP001149314">
    <property type="component" value="Unassembled WGS sequence"/>
</dbReference>
<dbReference type="NCBIfam" id="TIGR00880">
    <property type="entry name" value="2_A_01_02"/>
    <property type="match status" value="1"/>
</dbReference>
<dbReference type="SUPFAM" id="SSF103473">
    <property type="entry name" value="MFS general substrate transporter"/>
    <property type="match status" value="1"/>
</dbReference>
<feature type="transmembrane region" description="Helical" evidence="8">
    <location>
        <begin position="102"/>
        <end position="123"/>
    </location>
</feature>
<evidence type="ECO:0000313" key="11">
    <source>
        <dbReference type="Proteomes" id="UP001149314"/>
    </source>
</evidence>
<evidence type="ECO:0000256" key="6">
    <source>
        <dbReference type="ARBA" id="ARBA00022989"/>
    </source>
</evidence>
<dbReference type="GO" id="GO:1990961">
    <property type="term" value="P:xenobiotic detoxification by transmembrane export across the plasma membrane"/>
    <property type="evidence" value="ECO:0007669"/>
    <property type="project" value="InterPro"/>
</dbReference>
<evidence type="ECO:0000256" key="4">
    <source>
        <dbReference type="ARBA" id="ARBA00022475"/>
    </source>
</evidence>
<keyword evidence="8" id="KW-0997">Cell inner membrane</keyword>
<feature type="transmembrane region" description="Helical" evidence="8">
    <location>
        <begin position="284"/>
        <end position="302"/>
    </location>
</feature>
<evidence type="ECO:0000256" key="1">
    <source>
        <dbReference type="ARBA" id="ARBA00004651"/>
    </source>
</evidence>
<comment type="caution">
    <text evidence="8">Lacks conserved residue(s) required for the propagation of feature annotation.</text>
</comment>
<gene>
    <name evidence="10" type="ORF">OEZ79_05515</name>
</gene>
<keyword evidence="7 8" id="KW-0472">Membrane</keyword>
<dbReference type="NCBIfam" id="TIGR00710">
    <property type="entry name" value="efflux_Bcr_CflA"/>
    <property type="match status" value="1"/>
</dbReference>
<dbReference type="InterPro" id="IPR011701">
    <property type="entry name" value="MFS"/>
</dbReference>
<evidence type="ECO:0000256" key="8">
    <source>
        <dbReference type="RuleBase" id="RU365088"/>
    </source>
</evidence>
<keyword evidence="5 8" id="KW-0812">Transmembrane</keyword>
<dbReference type="EMBL" id="JAOURS010000004">
    <property type="protein sequence ID" value="MDC6637689.1"/>
    <property type="molecule type" value="Genomic_DNA"/>
</dbReference>
<feature type="transmembrane region" description="Helical" evidence="8">
    <location>
        <begin position="47"/>
        <end position="65"/>
    </location>
</feature>
<dbReference type="GO" id="GO:0005886">
    <property type="term" value="C:plasma membrane"/>
    <property type="evidence" value="ECO:0007669"/>
    <property type="project" value="UniProtKB-SubCell"/>
</dbReference>
<evidence type="ECO:0000256" key="5">
    <source>
        <dbReference type="ARBA" id="ARBA00022692"/>
    </source>
</evidence>
<dbReference type="CDD" id="cd17320">
    <property type="entry name" value="MFS_MdfA_MDR_like"/>
    <property type="match status" value="1"/>
</dbReference>
<keyword evidence="6 8" id="KW-1133">Transmembrane helix</keyword>
<dbReference type="AlphaFoldDB" id="A0A9X4BC59"/>
<dbReference type="InterPro" id="IPR004812">
    <property type="entry name" value="Efflux_drug-R_Bcr/CmlA"/>
</dbReference>
<dbReference type="Pfam" id="PF07690">
    <property type="entry name" value="MFS_1"/>
    <property type="match status" value="1"/>
</dbReference>
<dbReference type="GO" id="GO:0042910">
    <property type="term" value="F:xenobiotic transmembrane transporter activity"/>
    <property type="evidence" value="ECO:0007669"/>
    <property type="project" value="InterPro"/>
</dbReference>
<feature type="transmembrane region" description="Helical" evidence="8">
    <location>
        <begin position="77"/>
        <end position="96"/>
    </location>
</feature>
<dbReference type="InterPro" id="IPR020846">
    <property type="entry name" value="MFS_dom"/>
</dbReference>
<feature type="transmembrane region" description="Helical" evidence="8">
    <location>
        <begin position="308"/>
        <end position="332"/>
    </location>
</feature>
<comment type="caution">
    <text evidence="10">The sequence shown here is derived from an EMBL/GenBank/DDBJ whole genome shotgun (WGS) entry which is preliminary data.</text>
</comment>
<dbReference type="RefSeq" id="WP_191152400.1">
    <property type="nucleotide sequence ID" value="NZ_CP060824.1"/>
</dbReference>
<dbReference type="InterPro" id="IPR001958">
    <property type="entry name" value="Tet-R_TetA/multi-R_MdtG-like"/>
</dbReference>
<comment type="subcellular location">
    <subcellularLocation>
        <location evidence="8">Cell inner membrane</location>
        <topology evidence="8">Multi-pass membrane protein</topology>
    </subcellularLocation>
    <subcellularLocation>
        <location evidence="1">Cell membrane</location>
        <topology evidence="1">Multi-pass membrane protein</topology>
    </subcellularLocation>
</comment>
<dbReference type="PANTHER" id="PTHR23502:SF132">
    <property type="entry name" value="POLYAMINE TRANSPORTER 2-RELATED"/>
    <property type="match status" value="1"/>
</dbReference>
<dbReference type="GO" id="GO:0015385">
    <property type="term" value="F:sodium:proton antiporter activity"/>
    <property type="evidence" value="ECO:0007669"/>
    <property type="project" value="TreeGrafter"/>
</dbReference>
<feature type="transmembrane region" description="Helical" evidence="8">
    <location>
        <begin position="344"/>
        <end position="366"/>
    </location>
</feature>
<dbReference type="FunFam" id="1.20.1720.10:FF:000005">
    <property type="entry name" value="Bcr/CflA family efflux transporter"/>
    <property type="match status" value="1"/>
</dbReference>
<evidence type="ECO:0000256" key="7">
    <source>
        <dbReference type="ARBA" id="ARBA00023136"/>
    </source>
</evidence>
<evidence type="ECO:0000256" key="3">
    <source>
        <dbReference type="ARBA" id="ARBA00022448"/>
    </source>
</evidence>
<feature type="domain" description="Major facilitator superfamily (MFS) profile" evidence="9">
    <location>
        <begin position="11"/>
        <end position="395"/>
    </location>
</feature>
<dbReference type="NCBIfam" id="NF008314">
    <property type="entry name" value="PRK11102.1"/>
    <property type="match status" value="1"/>
</dbReference>
<dbReference type="Gene3D" id="1.20.1720.10">
    <property type="entry name" value="Multidrug resistance protein D"/>
    <property type="match status" value="1"/>
</dbReference>
<accession>A0A9X4BC59</accession>
<reference evidence="10" key="1">
    <citation type="journal article" date="2023" name="Genes Genomics">
        <title>Genomic insights of Leclercia adecarboxylata strains linked to an outbreak in public hospitals in Mexico.</title>
        <authorList>
            <person name="Barrios-Villa E."/>
            <person name="Pacheco-Flores B."/>
            <person name="Lozano-Zarain P."/>
            <person name="Del Campo-Ortega R."/>
            <person name="de Jesus Ascencio-Montiel I."/>
            <person name="Gonzalez-Leon M."/>
            <person name="Camorlinga-Ponce M."/>
            <person name="Gaytan Cervantes F.J."/>
            <person name="Gonzalez Torres C."/>
            <person name="Aguilar E."/>
            <person name="Gonzalez Ibarra J."/>
            <person name="Torres Lopez F.J."/>
            <person name="Rosas-Vargas H."/>
            <person name="Gonzalez-Bonilla C.R."/>
            <person name="Del Carmen Rocha-Gracia R."/>
        </authorList>
    </citation>
    <scope>NUCLEOTIDE SEQUENCE</scope>
    <source>
        <strain evidence="10">Lac40</strain>
    </source>
</reference>
<dbReference type="PROSITE" id="PS50850">
    <property type="entry name" value="MFS"/>
    <property type="match status" value="1"/>
</dbReference>
<dbReference type="InterPro" id="IPR036259">
    <property type="entry name" value="MFS_trans_sf"/>
</dbReference>
<feature type="transmembrane region" description="Helical" evidence="8">
    <location>
        <begin position="253"/>
        <end position="272"/>
    </location>
</feature>
<evidence type="ECO:0000313" key="10">
    <source>
        <dbReference type="EMBL" id="MDC6637689.1"/>
    </source>
</evidence>
<feature type="transmembrane region" description="Helical" evidence="8">
    <location>
        <begin position="166"/>
        <end position="185"/>
    </location>
</feature>
<name>A0A9X4BC59_9ENTR</name>
<dbReference type="PANTHER" id="PTHR23502">
    <property type="entry name" value="MAJOR FACILITATOR SUPERFAMILY"/>
    <property type="match status" value="1"/>
</dbReference>
<feature type="transmembrane region" description="Helical" evidence="8">
    <location>
        <begin position="135"/>
        <end position="160"/>
    </location>
</feature>
<proteinExistence type="inferred from homology"/>
<comment type="similarity">
    <text evidence="2 8">Belongs to the major facilitator superfamily. Bcr/CmlA family.</text>
</comment>
<evidence type="ECO:0000256" key="2">
    <source>
        <dbReference type="ARBA" id="ARBA00006236"/>
    </source>
</evidence>
<evidence type="ECO:0000259" key="9">
    <source>
        <dbReference type="PROSITE" id="PS50850"/>
    </source>
</evidence>
<sequence length="398" mass="43427">MTTRPHSSFSIVFILGLLAMLMPLSIDMYLPALPVIAEQFGVPAGSAQMTLSTYILGFALGQLLYGPMADSLGRKPVVLGGTLVFAGAAAACAMAQSIDHLIVMRFFHGLAAAAASVVINALMRDIYPKEEFSRMMSFVMLVTTVAPLVAPMVGGAVLVWFSWHAIFWLLALAALLASAMIFFFIKETLPAEHRQKFHIRTTLGNFASLFRHKRVLSYMLASGFSFAGMFSFLSAGPFVYIELNHVSPQHFGYYFALNVVFIFVLTMINSRFVRRAGALNMFRIGLWIQFVMAVWMVVTAFFDVGFWTLVIGIAAFVGCISIVSSNAMAVILDEFPHMAGTASSLAGTFRFGIGAIVGALLSLATFTTAWPMLWSIALCATCSILFCLYASRPRKAVK</sequence>
<keyword evidence="4" id="KW-1003">Cell membrane</keyword>
<protein>
    <recommendedName>
        <fullName evidence="8">Bcr/CflA family efflux transporter</fullName>
    </recommendedName>
</protein>
<keyword evidence="3 8" id="KW-0813">Transport</keyword>